<feature type="signal peptide" evidence="1">
    <location>
        <begin position="1"/>
        <end position="22"/>
    </location>
</feature>
<evidence type="ECO:0000256" key="1">
    <source>
        <dbReference type="SAM" id="SignalP"/>
    </source>
</evidence>
<accession>A0A318KVW5</accession>
<dbReference type="RefSeq" id="WP_110390122.1">
    <property type="nucleotide sequence ID" value="NZ_QJKI01000005.1"/>
</dbReference>
<dbReference type="EMBL" id="QJKI01000005">
    <property type="protein sequence ID" value="PXX79816.1"/>
    <property type="molecule type" value="Genomic_DNA"/>
</dbReference>
<dbReference type="Gene3D" id="2.40.230.20">
    <property type="entry name" value="Nucleoside-specific channel-forming protein, Tsx-like"/>
    <property type="match status" value="1"/>
</dbReference>
<evidence type="ECO:0000313" key="3">
    <source>
        <dbReference type="Proteomes" id="UP000247555"/>
    </source>
</evidence>
<gene>
    <name evidence="2" type="ORF">DFR34_10514</name>
</gene>
<organism evidence="2 3">
    <name type="scientific">Rivihabitans pingtungensis</name>
    <dbReference type="NCBI Taxonomy" id="1054498"/>
    <lineage>
        <taxon>Bacteria</taxon>
        <taxon>Pseudomonadati</taxon>
        <taxon>Pseudomonadota</taxon>
        <taxon>Betaproteobacteria</taxon>
        <taxon>Neisseriales</taxon>
        <taxon>Aquaspirillaceae</taxon>
        <taxon>Rivihabitans</taxon>
    </lineage>
</organism>
<name>A0A318KVW5_9NEIS</name>
<dbReference type="AlphaFoldDB" id="A0A318KVW5"/>
<feature type="chain" id="PRO_5016400403" evidence="1">
    <location>
        <begin position="23"/>
        <end position="286"/>
    </location>
</feature>
<evidence type="ECO:0000313" key="2">
    <source>
        <dbReference type="EMBL" id="PXX79816.1"/>
    </source>
</evidence>
<dbReference type="Proteomes" id="UP000247555">
    <property type="component" value="Unassembled WGS sequence"/>
</dbReference>
<dbReference type="OrthoDB" id="104801at2"/>
<reference evidence="2 3" key="1">
    <citation type="submission" date="2018-05" db="EMBL/GenBank/DDBJ databases">
        <title>Genomic Encyclopedia of Type Strains, Phase IV (KMG-IV): sequencing the most valuable type-strain genomes for metagenomic binning, comparative biology and taxonomic classification.</title>
        <authorList>
            <person name="Goeker M."/>
        </authorList>
    </citation>
    <scope>NUCLEOTIDE SEQUENCE [LARGE SCALE GENOMIC DNA]</scope>
    <source>
        <strain evidence="2 3">DSM 29661</strain>
    </source>
</reference>
<comment type="caution">
    <text evidence="2">The sequence shown here is derived from an EMBL/GenBank/DDBJ whole genome shotgun (WGS) entry which is preliminary data.</text>
</comment>
<dbReference type="GO" id="GO:0009279">
    <property type="term" value="C:cell outer membrane"/>
    <property type="evidence" value="ECO:0007669"/>
    <property type="project" value="InterPro"/>
</dbReference>
<proteinExistence type="predicted"/>
<sequence>MAHRPAALLALTLLAASASALAADWSDTSIGYRYGTHFAEPFNQKDISKSIINLTHASGYKYGSNFFNADLLLADKNDPASVGSNTGSQEVYVVYRHTLDLGKVTGADLKFGPVRGLGLTAGFDINTKDDAGYNSKKRMWVAGPTVMFDVPGFLNLSLLQLWESNAPYNGYSKTSVERYNYDPHPMLNLAWGIPFSIGSLPLSFEGYANFIAAKGKNEFGVGTKPETNIDMQVMYDLSPLVNAQKKTFRVGLEYQYWRNKFGNDHKGAAGKGAFAKTPMIRAEYHF</sequence>
<dbReference type="SUPFAM" id="SSF111364">
    <property type="entry name" value="Tsx-like channel"/>
    <property type="match status" value="1"/>
</dbReference>
<protein>
    <submittedName>
        <fullName evidence="2">Nucleoside-specific outer membrane channel protein Tsx</fullName>
    </submittedName>
</protein>
<keyword evidence="1" id="KW-0732">Signal</keyword>
<keyword evidence="3" id="KW-1185">Reference proteome</keyword>
<dbReference type="InterPro" id="IPR036777">
    <property type="entry name" value="Channel_Tsx-like_sf"/>
</dbReference>